<feature type="compositionally biased region" description="Basic residues" evidence="1">
    <location>
        <begin position="348"/>
        <end position="359"/>
    </location>
</feature>
<comment type="caution">
    <text evidence="2">The sequence shown here is derived from an EMBL/GenBank/DDBJ whole genome shotgun (WGS) entry which is preliminary data.</text>
</comment>
<dbReference type="OrthoDB" id="10692378at2759"/>
<feature type="region of interest" description="Disordered" evidence="1">
    <location>
        <begin position="389"/>
        <end position="467"/>
    </location>
</feature>
<accession>A0A812NFF6</accession>
<organism evidence="2 3">
    <name type="scientific">Symbiodinium necroappetens</name>
    <dbReference type="NCBI Taxonomy" id="1628268"/>
    <lineage>
        <taxon>Eukaryota</taxon>
        <taxon>Sar</taxon>
        <taxon>Alveolata</taxon>
        <taxon>Dinophyceae</taxon>
        <taxon>Suessiales</taxon>
        <taxon>Symbiodiniaceae</taxon>
        <taxon>Symbiodinium</taxon>
    </lineage>
</organism>
<feature type="compositionally biased region" description="Low complexity" evidence="1">
    <location>
        <begin position="448"/>
        <end position="467"/>
    </location>
</feature>
<evidence type="ECO:0000313" key="3">
    <source>
        <dbReference type="Proteomes" id="UP000601435"/>
    </source>
</evidence>
<keyword evidence="3" id="KW-1185">Reference proteome</keyword>
<gene>
    <name evidence="2" type="ORF">SNEC2469_LOCUS7721</name>
</gene>
<dbReference type="Proteomes" id="UP000601435">
    <property type="component" value="Unassembled WGS sequence"/>
</dbReference>
<name>A0A812NFF6_9DINO</name>
<feature type="region of interest" description="Disordered" evidence="1">
    <location>
        <begin position="330"/>
        <end position="359"/>
    </location>
</feature>
<evidence type="ECO:0000256" key="1">
    <source>
        <dbReference type="SAM" id="MobiDB-lite"/>
    </source>
</evidence>
<protein>
    <submittedName>
        <fullName evidence="2">Uncharacterized protein</fullName>
    </submittedName>
</protein>
<sequence length="1624" mass="173160">DGGGALVENFTQGPNTSAIFRSCRAGGGLHAKGGYQQEAGSSVLFEHCSAKGDGGGAHLNQTFTQGPNSSAIFRSCMAGQDGGGLDASNYQQEAGSSVLFENCSAETHQSVLAVEDKMSFAVSGQTLLLCLLTAFALATPSLGLGPLQRFYVVLRCAGLDCPALFSSGSNEQLLSSIEVLAEGHQKFMALTWPEEGRTAPVPEALAIPVMRRQEGLLFCIPCGFLSLATLDEGEGAEAQALMGPSHQCTLAFGSVDEQGVEQALDLELAVLLVDFGAEVVPLLRDLGEDLAGDSIFPFDLHQPDAFPLSDDLLAVAKRWVTEAGVDRTAFYSAQEEPPPEDPGPMGKAKAKKAAAKRKVTTSDLAQQMTLLTSMLPQLADQLSAVREKQESLEKQVQSGSIAAAPSPAKPAHQQPFLPAQGPGLPVAKHASLVGPPPRTKPQDATLNPAASAPTRSPAAAPGAAAQVPQDAFQEAMLQQSQALSALLGHLVSQQDGGLGDLSASSSTSYVGSKGAARRERLQGARAARFGGFAGQRETGYIMWWDFAWLLTLLEDKSVLSFVTGGMDHLRASVLEGLLLDFFVRCPPLDLLARPAPPSEVIFPAFGASVGEFALADSGRRNPQLVARLNELTAFLAASSAATGDAYADRSGTVVPTHNDAFPGLEPFRSLDVSRLRLSGRGSWDPSPHLPEELYMAFSEPRSLLHGLPPPESFVPVWSRESPREVASLAGLWDTLGLLRLAPATLALSESYLLARAFNCYKGPDKDRMIIDRRGQNWAESRLSGPSRFIPVGPMLGMLEVRPACQSIFCSAADRKDFYHQLGVSASKASSNALDPALPRAAVRRLDAFKHLQPSPCDSGTTAFGVTKEAASPSQRRPLLFDSDHYLVCFGAVAQGDHLGVEVGQASHEGLLISGGLLDPSERLCSNRPFKGLTGAQGLVIDDFFSVSVKAIYLREGLMGSDDKDILGKEHAKIAGAEINSSLFARSRGLVTVAAPAAKRAALAMVSLETARLSHVTDALWLSVVGSWTSAALFRRPLMSVLASVYEVAPASAVKTGHPVLYSLSRAAAQELVLVSLLSPLASCDLAAPLKPDIYATDASELKGGYTVARAGVDIVRPLWRTASKKGGYSRLLSKEEAVLARFDDREPFDLRMQGSSVPSGPQRPLAYFFDFLEVSSCGLVSSLLADRGRAVGLLSGSFTYCSMAELRLAKIWQNDRGPIDPSFWYFSSSLLALTPPRFQLRVVVVLALATVFDSVLRRVSHVRWRAGDDWCWKSAAHINILEAASILRLVRALAPSGPCRVVILVDSAVALHSCAKGRSPSRGLTPVLRKIAALCLIAGVFPAFHFVPTRLNPGGPRIGLVWSAFASSRLLPFGLTLAGVDFSGLLDLAPSSTKLLNRFLVSYGRQLFEAGADSFYHFGFDVGLAEGGRSDLLLPQDVSNTISYALISISRSDDFWSFVSGLQALALFPLDFAFKGRSELGEPPGFFKLQRIPSWFADAVGAFSVSTAAVGLDAYRQKLPSFYKLLQWDNRLRRRSAEKVALQGWGGGGASVENFTQGPNSSAIFRSCRTGLDGGGPHAKGGYQHEAGSSVLFEHCSADRDGGGVITERLEGNGSMHFKACRAH</sequence>
<proteinExistence type="predicted"/>
<feature type="compositionally biased region" description="Low complexity" evidence="1">
    <location>
        <begin position="397"/>
        <end position="415"/>
    </location>
</feature>
<reference evidence="2" key="1">
    <citation type="submission" date="2021-02" db="EMBL/GenBank/DDBJ databases">
        <authorList>
            <person name="Dougan E. K."/>
            <person name="Rhodes N."/>
            <person name="Thang M."/>
            <person name="Chan C."/>
        </authorList>
    </citation>
    <scope>NUCLEOTIDE SEQUENCE</scope>
</reference>
<feature type="non-terminal residue" evidence="2">
    <location>
        <position position="1624"/>
    </location>
</feature>
<dbReference type="EMBL" id="CAJNJA010013007">
    <property type="protein sequence ID" value="CAE7310474.1"/>
    <property type="molecule type" value="Genomic_DNA"/>
</dbReference>
<evidence type="ECO:0000313" key="2">
    <source>
        <dbReference type="EMBL" id="CAE7310474.1"/>
    </source>
</evidence>
<feature type="non-terminal residue" evidence="2">
    <location>
        <position position="1"/>
    </location>
</feature>